<evidence type="ECO:0000256" key="13">
    <source>
        <dbReference type="SAM" id="Phobius"/>
    </source>
</evidence>
<gene>
    <name evidence="14" type="ORF">JCM17207_14590</name>
</gene>
<feature type="transmembrane region" description="Helical" evidence="13">
    <location>
        <begin position="168"/>
        <end position="191"/>
    </location>
</feature>
<name>A0AA37IZF4_9FIRM</name>
<keyword evidence="7" id="KW-1003">Cell membrane</keyword>
<evidence type="ECO:0000256" key="3">
    <source>
        <dbReference type="ARBA" id="ARBA00010199"/>
    </source>
</evidence>
<feature type="transmembrane region" description="Helical" evidence="13">
    <location>
        <begin position="417"/>
        <end position="437"/>
    </location>
</feature>
<feature type="transmembrane region" description="Helical" evidence="13">
    <location>
        <begin position="140"/>
        <end position="161"/>
    </location>
</feature>
<evidence type="ECO:0000256" key="9">
    <source>
        <dbReference type="ARBA" id="ARBA00022989"/>
    </source>
</evidence>
<dbReference type="InterPro" id="IPR002528">
    <property type="entry name" value="MATE_fam"/>
</dbReference>
<evidence type="ECO:0000256" key="2">
    <source>
        <dbReference type="ARBA" id="ARBA00004651"/>
    </source>
</evidence>
<dbReference type="PANTHER" id="PTHR43298">
    <property type="entry name" value="MULTIDRUG RESISTANCE PROTEIN NORM-RELATED"/>
    <property type="match status" value="1"/>
</dbReference>
<dbReference type="GO" id="GO:0042910">
    <property type="term" value="F:xenobiotic transmembrane transporter activity"/>
    <property type="evidence" value="ECO:0007669"/>
    <property type="project" value="InterPro"/>
</dbReference>
<dbReference type="PIRSF" id="PIRSF006603">
    <property type="entry name" value="DinF"/>
    <property type="match status" value="1"/>
</dbReference>
<dbReference type="CDD" id="cd13138">
    <property type="entry name" value="MATE_yoeA_like"/>
    <property type="match status" value="1"/>
</dbReference>
<evidence type="ECO:0000256" key="6">
    <source>
        <dbReference type="ARBA" id="ARBA00022449"/>
    </source>
</evidence>
<feature type="transmembrane region" description="Helical" evidence="13">
    <location>
        <begin position="17"/>
        <end position="34"/>
    </location>
</feature>
<dbReference type="GO" id="GO:0006811">
    <property type="term" value="P:monoatomic ion transport"/>
    <property type="evidence" value="ECO:0007669"/>
    <property type="project" value="UniProtKB-KW"/>
</dbReference>
<evidence type="ECO:0000256" key="4">
    <source>
        <dbReference type="ARBA" id="ARBA00020268"/>
    </source>
</evidence>
<comment type="caution">
    <text evidence="14">The sequence shown here is derived from an EMBL/GenBank/DDBJ whole genome shotgun (WGS) entry which is preliminary data.</text>
</comment>
<evidence type="ECO:0000256" key="11">
    <source>
        <dbReference type="ARBA" id="ARBA00023136"/>
    </source>
</evidence>
<dbReference type="EMBL" id="BQKV01000046">
    <property type="protein sequence ID" value="GJN64834.1"/>
    <property type="molecule type" value="Genomic_DNA"/>
</dbReference>
<dbReference type="AlphaFoldDB" id="A0AA37IZF4"/>
<dbReference type="RefSeq" id="WP_238317023.1">
    <property type="nucleotide sequence ID" value="NZ_BQKV01000046.1"/>
</dbReference>
<reference evidence="14" key="1">
    <citation type="journal article" date="2022" name="Int. J. Syst. Evol. Microbiol.">
        <title>Genome-based, phenotypic and chemotaxonomic classification of Faecalibacterium strains: proposal of three novel species Faecalibacterium duncaniae sp. nov., Faecalibacterium hattorii sp. nov. and Faecalibacterium gallinarum sp. nov. .</title>
        <authorList>
            <person name="Sakamoto M."/>
            <person name="Sakurai N."/>
            <person name="Tanno H."/>
            <person name="Iino T."/>
            <person name="Ohkuma M."/>
            <person name="Endo A."/>
        </authorList>
    </citation>
    <scope>NUCLEOTIDE SEQUENCE</scope>
    <source>
        <strain evidence="14">JCM 17207</strain>
    </source>
</reference>
<feature type="transmembrane region" description="Helical" evidence="13">
    <location>
        <begin position="358"/>
        <end position="378"/>
    </location>
</feature>
<proteinExistence type="inferred from homology"/>
<comment type="subcellular location">
    <subcellularLocation>
        <location evidence="2">Cell membrane</location>
        <topology evidence="2">Multi-pass membrane protein</topology>
    </subcellularLocation>
</comment>
<feature type="transmembrane region" description="Helical" evidence="13">
    <location>
        <begin position="316"/>
        <end position="338"/>
    </location>
</feature>
<keyword evidence="5" id="KW-0813">Transport</keyword>
<feature type="transmembrane region" description="Helical" evidence="13">
    <location>
        <begin position="390"/>
        <end position="411"/>
    </location>
</feature>
<evidence type="ECO:0000256" key="8">
    <source>
        <dbReference type="ARBA" id="ARBA00022692"/>
    </source>
</evidence>
<keyword evidence="11 13" id="KW-0472">Membrane</keyword>
<evidence type="ECO:0000256" key="7">
    <source>
        <dbReference type="ARBA" id="ARBA00022475"/>
    </source>
</evidence>
<feature type="transmembrane region" description="Helical" evidence="13">
    <location>
        <begin position="100"/>
        <end position="120"/>
    </location>
</feature>
<dbReference type="Proteomes" id="UP001055185">
    <property type="component" value="Unassembled WGS sequence"/>
</dbReference>
<dbReference type="PANTHER" id="PTHR43298:SF2">
    <property type="entry name" value="FMN_FAD EXPORTER YEEO-RELATED"/>
    <property type="match status" value="1"/>
</dbReference>
<dbReference type="NCBIfam" id="TIGR00797">
    <property type="entry name" value="matE"/>
    <property type="match status" value="1"/>
</dbReference>
<evidence type="ECO:0000256" key="12">
    <source>
        <dbReference type="ARBA" id="ARBA00031636"/>
    </source>
</evidence>
<keyword evidence="8 13" id="KW-0812">Transmembrane</keyword>
<organism evidence="14 15">
    <name type="scientific">Faecalibacterium gallinarum</name>
    <dbReference type="NCBI Taxonomy" id="2903556"/>
    <lineage>
        <taxon>Bacteria</taxon>
        <taxon>Bacillati</taxon>
        <taxon>Bacillota</taxon>
        <taxon>Clostridia</taxon>
        <taxon>Eubacteriales</taxon>
        <taxon>Oscillospiraceae</taxon>
        <taxon>Faecalibacterium</taxon>
    </lineage>
</organism>
<feature type="transmembrane region" description="Helical" evidence="13">
    <location>
        <begin position="54"/>
        <end position="79"/>
    </location>
</feature>
<dbReference type="GO" id="GO:0005886">
    <property type="term" value="C:plasma membrane"/>
    <property type="evidence" value="ECO:0007669"/>
    <property type="project" value="UniProtKB-SubCell"/>
</dbReference>
<dbReference type="InterPro" id="IPR048279">
    <property type="entry name" value="MdtK-like"/>
</dbReference>
<evidence type="ECO:0000256" key="1">
    <source>
        <dbReference type="ARBA" id="ARBA00003408"/>
    </source>
</evidence>
<comment type="similarity">
    <text evidence="3">Belongs to the multi antimicrobial extrusion (MATE) (TC 2.A.66.1) family.</text>
</comment>
<comment type="function">
    <text evidence="1">Multidrug efflux pump.</text>
</comment>
<dbReference type="GO" id="GO:0015297">
    <property type="term" value="F:antiporter activity"/>
    <property type="evidence" value="ECO:0007669"/>
    <property type="project" value="UniProtKB-KW"/>
</dbReference>
<evidence type="ECO:0000256" key="5">
    <source>
        <dbReference type="ARBA" id="ARBA00022448"/>
    </source>
</evidence>
<dbReference type="Pfam" id="PF01554">
    <property type="entry name" value="MatE"/>
    <property type="match status" value="2"/>
</dbReference>
<keyword evidence="9 13" id="KW-1133">Transmembrane helix</keyword>
<keyword evidence="15" id="KW-1185">Reference proteome</keyword>
<evidence type="ECO:0000313" key="14">
    <source>
        <dbReference type="EMBL" id="GJN64834.1"/>
    </source>
</evidence>
<evidence type="ECO:0000313" key="15">
    <source>
        <dbReference type="Proteomes" id="UP001055185"/>
    </source>
</evidence>
<sequence length="457" mass="48889">MSSAAPSLTEGRLSRQILVFSLPLVLSNLLQVLFNMSDIAVVGRFAGSAALGSVGSTTIFVTLFTGFLIGLGGGINVLVARYYGAQHPGDVSETVHSAALISLAAGALLLVIGLVASPALLQLLGTKPDLIDGAVLYLRIYFLGMPAMALYNFGNAVFSAVGDTRRPLYYLSAAGVLNIILNLVFVIVFHLDVAGVALASIISQYLSAGLILRALMRSTDCYALRRSELKLDPAKTRTILALGIPAGCQNAIFALANLFIQASINSFDTIVVRGNSAAANSDALVYDVMAAFYTACSSFMSQNYGAGKPDRVKKSYFISLAYSFGVGLVLGLSLVVFGRSFLALFTTEAPVVEAGMQRLMIMGLSYPISAFMDCTIAASRGLGRTVAPTVIVILGSCVFRIAWIYTVFAYFHTIESLYLLFVCSWTITAIAEIIYFVRCYKEQMAIFKHQPAVIPSH</sequence>
<protein>
    <recommendedName>
        <fullName evidence="4">Probable multidrug resistance protein NorM</fullName>
    </recommendedName>
    <alternativeName>
        <fullName evidence="12">Multidrug-efflux transporter</fullName>
    </alternativeName>
</protein>
<keyword evidence="6" id="KW-0050">Antiport</keyword>
<feature type="transmembrane region" description="Helical" evidence="13">
    <location>
        <begin position="197"/>
        <end position="216"/>
    </location>
</feature>
<evidence type="ECO:0000256" key="10">
    <source>
        <dbReference type="ARBA" id="ARBA00023065"/>
    </source>
</evidence>
<keyword evidence="10" id="KW-0406">Ion transport</keyword>
<dbReference type="InterPro" id="IPR050222">
    <property type="entry name" value="MATE_MdtK"/>
</dbReference>
<accession>A0AA37IZF4</accession>